<feature type="compositionally biased region" description="Low complexity" evidence="2">
    <location>
        <begin position="1"/>
        <end position="15"/>
    </location>
</feature>
<protein>
    <submittedName>
        <fullName evidence="3">Uncharacterized protein</fullName>
    </submittedName>
</protein>
<sequence>MAVTTTMSSSSGSSSTPPPSSPRRDHVSGRIESPRVAPHRFGLQPRKGCFKPPERLAQRVSTRARFAAHARCVITGAVVEPHPRDRAEWKAARREQRIRAADDSRPAAAEASAGDSSLCDKPLARAKKQPLDDAAAAEIADLKRRLQQAKDNMAYLLADCRYQSPATRHHHPSFKVRTPKKDPFPKRPLSSLISDLIS</sequence>
<keyword evidence="1" id="KW-0175">Coiled coil</keyword>
<feature type="region of interest" description="Disordered" evidence="2">
    <location>
        <begin position="166"/>
        <end position="198"/>
    </location>
</feature>
<feature type="region of interest" description="Disordered" evidence="2">
    <location>
        <begin position="93"/>
        <end position="116"/>
    </location>
</feature>
<feature type="compositionally biased region" description="Basic residues" evidence="2">
    <location>
        <begin position="167"/>
        <end position="178"/>
    </location>
</feature>
<feature type="region of interest" description="Disordered" evidence="2">
    <location>
        <begin position="1"/>
        <end position="53"/>
    </location>
</feature>
<gene>
    <name evidence="3" type="ORF">NEMBOFW57_003958</name>
</gene>
<accession>A0AAD4I6A1</accession>
<reference evidence="3" key="1">
    <citation type="submission" date="2023-02" db="EMBL/GenBank/DDBJ databases">
        <authorList>
            <person name="Palmer J.M."/>
        </authorList>
    </citation>
    <scope>NUCLEOTIDE SEQUENCE</scope>
    <source>
        <strain evidence="3">FW57</strain>
    </source>
</reference>
<keyword evidence="4" id="KW-1185">Reference proteome</keyword>
<feature type="compositionally biased region" description="Basic and acidic residues" evidence="2">
    <location>
        <begin position="22"/>
        <end position="33"/>
    </location>
</feature>
<feature type="coiled-coil region" evidence="1">
    <location>
        <begin position="132"/>
        <end position="159"/>
    </location>
</feature>
<proteinExistence type="predicted"/>
<evidence type="ECO:0000256" key="2">
    <source>
        <dbReference type="SAM" id="MobiDB-lite"/>
    </source>
</evidence>
<organism evidence="3 4">
    <name type="scientific">Staphylotrichum longicolle</name>
    <dbReference type="NCBI Taxonomy" id="669026"/>
    <lineage>
        <taxon>Eukaryota</taxon>
        <taxon>Fungi</taxon>
        <taxon>Dikarya</taxon>
        <taxon>Ascomycota</taxon>
        <taxon>Pezizomycotina</taxon>
        <taxon>Sordariomycetes</taxon>
        <taxon>Sordariomycetidae</taxon>
        <taxon>Sordariales</taxon>
        <taxon>Chaetomiaceae</taxon>
        <taxon>Staphylotrichum</taxon>
    </lineage>
</organism>
<dbReference type="Proteomes" id="UP001197093">
    <property type="component" value="Unassembled WGS sequence"/>
</dbReference>
<feature type="compositionally biased region" description="Low complexity" evidence="2">
    <location>
        <begin position="106"/>
        <end position="116"/>
    </location>
</feature>
<evidence type="ECO:0000313" key="3">
    <source>
        <dbReference type="EMBL" id="KAG7293898.1"/>
    </source>
</evidence>
<feature type="compositionally biased region" description="Basic and acidic residues" evidence="2">
    <location>
        <begin position="93"/>
        <end position="105"/>
    </location>
</feature>
<name>A0AAD4I6A1_9PEZI</name>
<dbReference type="AlphaFoldDB" id="A0AAD4I6A1"/>
<evidence type="ECO:0000313" key="4">
    <source>
        <dbReference type="Proteomes" id="UP001197093"/>
    </source>
</evidence>
<dbReference type="EMBL" id="JAHCVI010000001">
    <property type="protein sequence ID" value="KAG7293898.1"/>
    <property type="molecule type" value="Genomic_DNA"/>
</dbReference>
<evidence type="ECO:0000256" key="1">
    <source>
        <dbReference type="SAM" id="Coils"/>
    </source>
</evidence>
<comment type="caution">
    <text evidence="3">The sequence shown here is derived from an EMBL/GenBank/DDBJ whole genome shotgun (WGS) entry which is preliminary data.</text>
</comment>